<dbReference type="InterPro" id="IPR001497">
    <property type="entry name" value="MethylDNA_cys_MeTrfase_AS"/>
</dbReference>
<dbReference type="SUPFAM" id="SSF53155">
    <property type="entry name" value="Methylated DNA-protein cysteine methyltransferase domain"/>
    <property type="match status" value="1"/>
</dbReference>
<keyword evidence="7 9" id="KW-0234">DNA repair</keyword>
<dbReference type="Proteomes" id="UP000016648">
    <property type="component" value="Unassembled WGS sequence"/>
</dbReference>
<evidence type="ECO:0000256" key="5">
    <source>
        <dbReference type="ARBA" id="ARBA00022679"/>
    </source>
</evidence>
<evidence type="ECO:0000256" key="6">
    <source>
        <dbReference type="ARBA" id="ARBA00022763"/>
    </source>
</evidence>
<evidence type="ECO:0000313" key="12">
    <source>
        <dbReference type="EMBL" id="ERK38969.1"/>
    </source>
</evidence>
<dbReference type="GO" id="GO:0032259">
    <property type="term" value="P:methylation"/>
    <property type="evidence" value="ECO:0007669"/>
    <property type="project" value="UniProtKB-KW"/>
</dbReference>
<organism evidence="12 13">
    <name type="scientific">Segatella baroniae F0067</name>
    <dbReference type="NCBI Taxonomy" id="1115809"/>
    <lineage>
        <taxon>Bacteria</taxon>
        <taxon>Pseudomonadati</taxon>
        <taxon>Bacteroidota</taxon>
        <taxon>Bacteroidia</taxon>
        <taxon>Bacteroidales</taxon>
        <taxon>Prevotellaceae</taxon>
        <taxon>Segatella</taxon>
    </lineage>
</organism>
<accession>U2P5J1</accession>
<comment type="similarity">
    <text evidence="2 9">Belongs to the MGMT family.</text>
</comment>
<dbReference type="CDD" id="cd06445">
    <property type="entry name" value="ATase"/>
    <property type="match status" value="1"/>
</dbReference>
<evidence type="ECO:0000256" key="2">
    <source>
        <dbReference type="ARBA" id="ARBA00008711"/>
    </source>
</evidence>
<dbReference type="GO" id="GO:0006307">
    <property type="term" value="P:DNA alkylation repair"/>
    <property type="evidence" value="ECO:0007669"/>
    <property type="project" value="UniProtKB-UniRule"/>
</dbReference>
<dbReference type="FunFam" id="1.10.10.10:FF:000214">
    <property type="entry name" value="Methylated-DNA--protein-cysteine methyltransferase"/>
    <property type="match status" value="1"/>
</dbReference>
<keyword evidence="5 9" id="KW-0808">Transferase</keyword>
<dbReference type="RefSeq" id="WP_021590104.1">
    <property type="nucleotide sequence ID" value="NZ_AWEY01000032.1"/>
</dbReference>
<dbReference type="EMBL" id="AWEY01000032">
    <property type="protein sequence ID" value="ERK38969.1"/>
    <property type="molecule type" value="Genomic_DNA"/>
</dbReference>
<evidence type="ECO:0000256" key="3">
    <source>
        <dbReference type="ARBA" id="ARBA00022490"/>
    </source>
</evidence>
<dbReference type="SUPFAM" id="SSF46767">
    <property type="entry name" value="Methylated DNA-protein cysteine methyltransferase, C-terminal domain"/>
    <property type="match status" value="1"/>
</dbReference>
<evidence type="ECO:0000259" key="10">
    <source>
        <dbReference type="Pfam" id="PF01035"/>
    </source>
</evidence>
<reference evidence="12 13" key="1">
    <citation type="submission" date="2013-08" db="EMBL/GenBank/DDBJ databases">
        <authorList>
            <person name="Durkin A.S."/>
            <person name="Haft D.R."/>
            <person name="McCorrison J."/>
            <person name="Torralba M."/>
            <person name="Gillis M."/>
            <person name="Haft D.H."/>
            <person name="Methe B."/>
            <person name="Sutton G."/>
            <person name="Nelson K.E."/>
        </authorList>
    </citation>
    <scope>NUCLEOTIDE SEQUENCE [LARGE SCALE GENOMIC DNA]</scope>
    <source>
        <strain evidence="12 13">F0067</strain>
    </source>
</reference>
<comment type="catalytic activity">
    <reaction evidence="1 9">
        <text>a 4-O-methyl-thymidine in DNA + L-cysteinyl-[protein] = a thymidine in DNA + S-methyl-L-cysteinyl-[protein]</text>
        <dbReference type="Rhea" id="RHEA:53428"/>
        <dbReference type="Rhea" id="RHEA-COMP:10131"/>
        <dbReference type="Rhea" id="RHEA-COMP:10132"/>
        <dbReference type="Rhea" id="RHEA-COMP:13555"/>
        <dbReference type="Rhea" id="RHEA-COMP:13556"/>
        <dbReference type="ChEBI" id="CHEBI:29950"/>
        <dbReference type="ChEBI" id="CHEBI:82612"/>
        <dbReference type="ChEBI" id="CHEBI:137386"/>
        <dbReference type="ChEBI" id="CHEBI:137387"/>
        <dbReference type="EC" id="2.1.1.63"/>
    </reaction>
</comment>
<dbReference type="PATRIC" id="fig|1115809.3.peg.1763"/>
<keyword evidence="12" id="KW-0238">DNA-binding</keyword>
<dbReference type="InterPro" id="IPR014048">
    <property type="entry name" value="MethylDNA_cys_MeTrfase_DNA-bd"/>
</dbReference>
<dbReference type="PANTHER" id="PTHR10815">
    <property type="entry name" value="METHYLATED-DNA--PROTEIN-CYSTEINE METHYLTRANSFERASE"/>
    <property type="match status" value="1"/>
</dbReference>
<dbReference type="InterPro" id="IPR023546">
    <property type="entry name" value="MGMT"/>
</dbReference>
<dbReference type="InterPro" id="IPR036631">
    <property type="entry name" value="MGMT_N_sf"/>
</dbReference>
<dbReference type="NCBIfam" id="TIGR00589">
    <property type="entry name" value="ogt"/>
    <property type="match status" value="1"/>
</dbReference>
<dbReference type="Gene3D" id="1.10.10.10">
    <property type="entry name" value="Winged helix-like DNA-binding domain superfamily/Winged helix DNA-binding domain"/>
    <property type="match status" value="1"/>
</dbReference>
<name>U2P5J1_9BACT</name>
<dbReference type="Gene3D" id="3.30.160.70">
    <property type="entry name" value="Methylated DNA-protein cysteine methyltransferase domain"/>
    <property type="match status" value="1"/>
</dbReference>
<evidence type="ECO:0000313" key="13">
    <source>
        <dbReference type="Proteomes" id="UP000016648"/>
    </source>
</evidence>
<dbReference type="Pfam" id="PF02870">
    <property type="entry name" value="Methyltransf_1N"/>
    <property type="match status" value="1"/>
</dbReference>
<evidence type="ECO:0000256" key="7">
    <source>
        <dbReference type="ARBA" id="ARBA00023204"/>
    </source>
</evidence>
<feature type="domain" description="Methylated-DNA-[protein]-cysteine S-methyltransferase DNA binding" evidence="10">
    <location>
        <begin position="92"/>
        <end position="177"/>
    </location>
</feature>
<comment type="subcellular location">
    <subcellularLocation>
        <location evidence="9">Cytoplasm</location>
    </subcellularLocation>
</comment>
<dbReference type="GO" id="GO:0003908">
    <property type="term" value="F:methylated-DNA-[protein]-cysteine S-methyltransferase activity"/>
    <property type="evidence" value="ECO:0007669"/>
    <property type="project" value="UniProtKB-UniRule"/>
</dbReference>
<dbReference type="PANTHER" id="PTHR10815:SF5">
    <property type="entry name" value="METHYLATED-DNA--PROTEIN-CYSTEINE METHYLTRANSFERASE"/>
    <property type="match status" value="1"/>
</dbReference>
<dbReference type="GO" id="GO:0005737">
    <property type="term" value="C:cytoplasm"/>
    <property type="evidence" value="ECO:0007669"/>
    <property type="project" value="UniProtKB-SubCell"/>
</dbReference>
<evidence type="ECO:0000256" key="1">
    <source>
        <dbReference type="ARBA" id="ARBA00001286"/>
    </source>
</evidence>
<dbReference type="Pfam" id="PF01035">
    <property type="entry name" value="DNA_binding_1"/>
    <property type="match status" value="1"/>
</dbReference>
<dbReference type="PROSITE" id="PS00374">
    <property type="entry name" value="MGMT"/>
    <property type="match status" value="1"/>
</dbReference>
<evidence type="ECO:0000259" key="11">
    <source>
        <dbReference type="Pfam" id="PF02870"/>
    </source>
</evidence>
<sequence>MSEFTVMENQSHTCVHHISYYSSPLGVITLAADGKGLVGLWFEGQKHYGRGLSDNRQAVDTPPIRQARQWLDLYFSGRAVDFTPPLHLVGTDFQLAVWRELLTIPAGQTVTYRQIAARIARRKGVDSMSAQAVGNAVGHNPISIIIPCHRVLGTDGSLRGYAGGLERKEWLLRHEGVTLPSEPHQ</sequence>
<evidence type="ECO:0000256" key="4">
    <source>
        <dbReference type="ARBA" id="ARBA00022603"/>
    </source>
</evidence>
<dbReference type="InterPro" id="IPR008332">
    <property type="entry name" value="MethylG_MeTrfase_N"/>
</dbReference>
<keyword evidence="6 9" id="KW-0227">DNA damage</keyword>
<evidence type="ECO:0000256" key="8">
    <source>
        <dbReference type="ARBA" id="ARBA00049348"/>
    </source>
</evidence>
<protein>
    <recommendedName>
        <fullName evidence="9">Methylated-DNA--protein-cysteine methyltransferase</fullName>
        <ecNumber evidence="9">2.1.1.63</ecNumber>
    </recommendedName>
    <alternativeName>
        <fullName evidence="9">6-O-methylguanine-DNA methyltransferase</fullName>
        <shortName evidence="9">MGMT</shortName>
    </alternativeName>
    <alternativeName>
        <fullName evidence="9">O-6-methylguanine-DNA-alkyltransferase</fullName>
    </alternativeName>
</protein>
<keyword evidence="3 9" id="KW-0963">Cytoplasm</keyword>
<evidence type="ECO:0000256" key="9">
    <source>
        <dbReference type="HAMAP-Rule" id="MF_00772"/>
    </source>
</evidence>
<comment type="catalytic activity">
    <reaction evidence="8 9">
        <text>a 6-O-methyl-2'-deoxyguanosine in DNA + L-cysteinyl-[protein] = S-methyl-L-cysteinyl-[protein] + a 2'-deoxyguanosine in DNA</text>
        <dbReference type="Rhea" id="RHEA:24000"/>
        <dbReference type="Rhea" id="RHEA-COMP:10131"/>
        <dbReference type="Rhea" id="RHEA-COMP:10132"/>
        <dbReference type="Rhea" id="RHEA-COMP:11367"/>
        <dbReference type="Rhea" id="RHEA-COMP:11368"/>
        <dbReference type="ChEBI" id="CHEBI:29950"/>
        <dbReference type="ChEBI" id="CHEBI:82612"/>
        <dbReference type="ChEBI" id="CHEBI:85445"/>
        <dbReference type="ChEBI" id="CHEBI:85448"/>
        <dbReference type="EC" id="2.1.1.63"/>
    </reaction>
</comment>
<feature type="active site" description="Nucleophile; methyl group acceptor" evidence="9">
    <location>
        <position position="148"/>
    </location>
</feature>
<keyword evidence="4 9" id="KW-0489">Methyltransferase</keyword>
<dbReference type="AlphaFoldDB" id="U2P5J1"/>
<comment type="function">
    <text evidence="9">Involved in the cellular defense against the biological effects of O6-methylguanine (O6-MeG) and O4-methylthymine (O4-MeT) in DNA. Repairs the methylated nucleobase in DNA by stoichiometrically transferring the methyl group to a cysteine residue in the enzyme. This is a suicide reaction: the enzyme is irreversibly inactivated.</text>
</comment>
<dbReference type="InterPro" id="IPR036388">
    <property type="entry name" value="WH-like_DNA-bd_sf"/>
</dbReference>
<comment type="caution">
    <text evidence="12">The sequence shown here is derived from an EMBL/GenBank/DDBJ whole genome shotgun (WGS) entry which is preliminary data.</text>
</comment>
<proteinExistence type="inferred from homology"/>
<dbReference type="HAMAP" id="MF_00772">
    <property type="entry name" value="OGT"/>
    <property type="match status" value="1"/>
</dbReference>
<dbReference type="InterPro" id="IPR036217">
    <property type="entry name" value="MethylDNA_cys_MeTrfase_DNAb"/>
</dbReference>
<keyword evidence="13" id="KW-1185">Reference proteome</keyword>
<gene>
    <name evidence="12" type="ORF">HMPREF9135_0755</name>
</gene>
<dbReference type="EC" id="2.1.1.63" evidence="9"/>
<feature type="domain" description="Methylguanine DNA methyltransferase ribonuclease-like" evidence="11">
    <location>
        <begin position="19"/>
        <end position="87"/>
    </location>
</feature>
<comment type="miscellaneous">
    <text evidence="9">This enzyme catalyzes only one turnover and therefore is not strictly catalytic. According to one definition, an enzyme is a biocatalyst that acts repeatedly and over many reaction cycles.</text>
</comment>
<dbReference type="GO" id="GO:0003677">
    <property type="term" value="F:DNA binding"/>
    <property type="evidence" value="ECO:0007669"/>
    <property type="project" value="UniProtKB-KW"/>
</dbReference>